<dbReference type="Gene3D" id="1.25.40.20">
    <property type="entry name" value="Ankyrin repeat-containing domain"/>
    <property type="match status" value="1"/>
</dbReference>
<evidence type="ECO:0000313" key="1">
    <source>
        <dbReference type="EMBL" id="KAL0071042.1"/>
    </source>
</evidence>
<dbReference type="SUPFAM" id="SSF48403">
    <property type="entry name" value="Ankyrin repeat"/>
    <property type="match status" value="1"/>
</dbReference>
<dbReference type="PANTHER" id="PTHR47303:SF1">
    <property type="entry name" value="NF-KAPPA-B INHIBITOR BETA"/>
    <property type="match status" value="1"/>
</dbReference>
<dbReference type="Proteomes" id="UP001437256">
    <property type="component" value="Unassembled WGS sequence"/>
</dbReference>
<gene>
    <name evidence="1" type="primary">YAR1</name>
    <name evidence="1" type="ORF">AAF712_001600</name>
</gene>
<accession>A0ABR3AAP8</accession>
<dbReference type="Pfam" id="PF12796">
    <property type="entry name" value="Ank_2"/>
    <property type="match status" value="1"/>
</dbReference>
<dbReference type="PANTHER" id="PTHR47303">
    <property type="match status" value="1"/>
</dbReference>
<keyword evidence="2" id="KW-1185">Reference proteome</keyword>
<dbReference type="EMBL" id="JBBXMP010000004">
    <property type="protein sequence ID" value="KAL0071042.1"/>
    <property type="molecule type" value="Genomic_DNA"/>
</dbReference>
<reference evidence="1 2" key="1">
    <citation type="submission" date="2024-05" db="EMBL/GenBank/DDBJ databases">
        <title>A draft genome resource for the thread blight pathogen Marasmius tenuissimus strain MS-2.</title>
        <authorList>
            <person name="Yulfo-Soto G.E."/>
            <person name="Baruah I.K."/>
            <person name="Amoako-Attah I."/>
            <person name="Bukari Y."/>
            <person name="Meinhardt L.W."/>
            <person name="Bailey B.A."/>
            <person name="Cohen S.P."/>
        </authorList>
    </citation>
    <scope>NUCLEOTIDE SEQUENCE [LARGE SCALE GENOMIC DNA]</scope>
    <source>
        <strain evidence="1 2">MS-2</strain>
    </source>
</reference>
<evidence type="ECO:0000313" key="2">
    <source>
        <dbReference type="Proteomes" id="UP001437256"/>
    </source>
</evidence>
<dbReference type="InterPro" id="IPR002110">
    <property type="entry name" value="Ankyrin_rpt"/>
</dbReference>
<sequence length="192" mass="20763">MPIPTDEEKDDLLLSCRYGDLEDVQEFVKKFGHEPLSSIRDENANTILHMICGNGHNDLLDFVLPIIPPSLLSTQNSAGSTALHWAALNSHLPAVQKLIQSPTGPGVDLIDIKNNAGHSPLAEAEVSGWEEGASWLVKMMNLDENVKGDEKDTEGDDTVSPQDIEVEIQDADGQVAKMTISGGEKKSHAGEN</sequence>
<organism evidence="1 2">
    <name type="scientific">Marasmius tenuissimus</name>
    <dbReference type="NCBI Taxonomy" id="585030"/>
    <lineage>
        <taxon>Eukaryota</taxon>
        <taxon>Fungi</taxon>
        <taxon>Dikarya</taxon>
        <taxon>Basidiomycota</taxon>
        <taxon>Agaricomycotina</taxon>
        <taxon>Agaricomycetes</taxon>
        <taxon>Agaricomycetidae</taxon>
        <taxon>Agaricales</taxon>
        <taxon>Marasmiineae</taxon>
        <taxon>Marasmiaceae</taxon>
        <taxon>Marasmius</taxon>
    </lineage>
</organism>
<comment type="caution">
    <text evidence="1">The sequence shown here is derived from an EMBL/GenBank/DDBJ whole genome shotgun (WGS) entry which is preliminary data.</text>
</comment>
<proteinExistence type="predicted"/>
<dbReference type="InterPro" id="IPR036770">
    <property type="entry name" value="Ankyrin_rpt-contain_sf"/>
</dbReference>
<protein>
    <submittedName>
        <fullName evidence="1">Ankyrin repeat-containing protein</fullName>
    </submittedName>
</protein>
<name>A0ABR3AAP8_9AGAR</name>